<dbReference type="Proteomes" id="UP001142489">
    <property type="component" value="Unassembled WGS sequence"/>
</dbReference>
<dbReference type="AlphaFoldDB" id="A0A9Q0XKC7"/>
<keyword evidence="2" id="KW-1185">Reference proteome</keyword>
<proteinExistence type="predicted"/>
<gene>
    <name evidence="1" type="ORF">JRQ81_003715</name>
</gene>
<evidence type="ECO:0000313" key="2">
    <source>
        <dbReference type="Proteomes" id="UP001142489"/>
    </source>
</evidence>
<evidence type="ECO:0000313" key="1">
    <source>
        <dbReference type="EMBL" id="KAJ7317553.1"/>
    </source>
</evidence>
<dbReference type="Gene3D" id="2.170.15.10">
    <property type="entry name" value="Proaerolysin, chain A, domain 3"/>
    <property type="match status" value="1"/>
</dbReference>
<sequence length="205" mass="23245">MVQRGFHALEAATFFADKSCGFRPLIGDLCLPVFQALTVIPTDLSRVIYHHKVVMKESYVNQSEVPVKHRFHLSWNTSSYDKIAWCRPWGLCLASSFSFTVEEAQPTLQYTEDNDLALVVFRQVSEEATEEVEVPPNTEATVRLWAKKHINASISFIAQIQKVKPDGSEVIMNEPGAWNGLVYRNLQLQITMRELCSPHESCAVM</sequence>
<organism evidence="1 2">
    <name type="scientific">Phrynocephalus forsythii</name>
    <dbReference type="NCBI Taxonomy" id="171643"/>
    <lineage>
        <taxon>Eukaryota</taxon>
        <taxon>Metazoa</taxon>
        <taxon>Chordata</taxon>
        <taxon>Craniata</taxon>
        <taxon>Vertebrata</taxon>
        <taxon>Euteleostomi</taxon>
        <taxon>Lepidosauria</taxon>
        <taxon>Squamata</taxon>
        <taxon>Bifurcata</taxon>
        <taxon>Unidentata</taxon>
        <taxon>Episquamata</taxon>
        <taxon>Toxicofera</taxon>
        <taxon>Iguania</taxon>
        <taxon>Acrodonta</taxon>
        <taxon>Agamidae</taxon>
        <taxon>Agaminae</taxon>
        <taxon>Phrynocephalus</taxon>
    </lineage>
</organism>
<reference evidence="1" key="1">
    <citation type="journal article" date="2023" name="DNA Res.">
        <title>Chromosome-level genome assembly of Phrynocephalus forsythii using third-generation DNA sequencing and Hi-C analysis.</title>
        <authorList>
            <person name="Qi Y."/>
            <person name="Zhao W."/>
            <person name="Zhao Y."/>
            <person name="Niu C."/>
            <person name="Cao S."/>
            <person name="Zhang Y."/>
        </authorList>
    </citation>
    <scope>NUCLEOTIDE SEQUENCE</scope>
    <source>
        <tissue evidence="1">Muscle</tissue>
    </source>
</reference>
<name>A0A9Q0XKC7_9SAUR</name>
<protein>
    <submittedName>
        <fullName evidence="1">Uncharacterized protein</fullName>
    </submittedName>
</protein>
<accession>A0A9Q0XKC7</accession>
<dbReference type="EMBL" id="JAPFRF010000011">
    <property type="protein sequence ID" value="KAJ7317553.1"/>
    <property type="molecule type" value="Genomic_DNA"/>
</dbReference>
<comment type="caution">
    <text evidence="1">The sequence shown here is derived from an EMBL/GenBank/DDBJ whole genome shotgun (WGS) entry which is preliminary data.</text>
</comment>